<name>A0A9Q0L092_9MAGN</name>
<gene>
    <name evidence="2" type="ORF">NE237_010719</name>
</gene>
<evidence type="ECO:0000256" key="1">
    <source>
        <dbReference type="SAM" id="MobiDB-lite"/>
    </source>
</evidence>
<comment type="caution">
    <text evidence="2">The sequence shown here is derived from an EMBL/GenBank/DDBJ whole genome shotgun (WGS) entry which is preliminary data.</text>
</comment>
<evidence type="ECO:0000313" key="3">
    <source>
        <dbReference type="Proteomes" id="UP001141806"/>
    </source>
</evidence>
<dbReference type="Proteomes" id="UP001141806">
    <property type="component" value="Unassembled WGS sequence"/>
</dbReference>
<dbReference type="AlphaFoldDB" id="A0A9Q0L092"/>
<organism evidence="2 3">
    <name type="scientific">Protea cynaroides</name>
    <dbReference type="NCBI Taxonomy" id="273540"/>
    <lineage>
        <taxon>Eukaryota</taxon>
        <taxon>Viridiplantae</taxon>
        <taxon>Streptophyta</taxon>
        <taxon>Embryophyta</taxon>
        <taxon>Tracheophyta</taxon>
        <taxon>Spermatophyta</taxon>
        <taxon>Magnoliopsida</taxon>
        <taxon>Proteales</taxon>
        <taxon>Proteaceae</taxon>
        <taxon>Protea</taxon>
    </lineage>
</organism>
<keyword evidence="3" id="KW-1185">Reference proteome</keyword>
<evidence type="ECO:0000313" key="2">
    <source>
        <dbReference type="EMBL" id="KAJ4979939.1"/>
    </source>
</evidence>
<feature type="compositionally biased region" description="Basic and acidic residues" evidence="1">
    <location>
        <begin position="47"/>
        <end position="70"/>
    </location>
</feature>
<accession>A0A9Q0L092</accession>
<sequence>MPAWPPPFDALKIRSGLPCISFATSSLNKAIEQGFKKGKQGLRRKKEREMRWSRWEERKKEKRGDGKNERNRVGSITYFREAWEYCVPPIVQRSRLRGHGIQQNLYRNKRKLEIFLHRNRSKRELQHLI</sequence>
<protein>
    <submittedName>
        <fullName evidence="2">Uncharacterized protein</fullName>
    </submittedName>
</protein>
<feature type="region of interest" description="Disordered" evidence="1">
    <location>
        <begin position="38"/>
        <end position="70"/>
    </location>
</feature>
<reference evidence="2" key="1">
    <citation type="journal article" date="2023" name="Plant J.">
        <title>The genome of the king protea, Protea cynaroides.</title>
        <authorList>
            <person name="Chang J."/>
            <person name="Duong T.A."/>
            <person name="Schoeman C."/>
            <person name="Ma X."/>
            <person name="Roodt D."/>
            <person name="Barker N."/>
            <person name="Li Z."/>
            <person name="Van de Peer Y."/>
            <person name="Mizrachi E."/>
        </authorList>
    </citation>
    <scope>NUCLEOTIDE SEQUENCE</scope>
    <source>
        <tissue evidence="2">Young leaves</tissue>
    </source>
</reference>
<proteinExistence type="predicted"/>
<dbReference type="EMBL" id="JAMYWD010000002">
    <property type="protein sequence ID" value="KAJ4979939.1"/>
    <property type="molecule type" value="Genomic_DNA"/>
</dbReference>